<keyword evidence="2" id="KW-1185">Reference proteome</keyword>
<dbReference type="EMBL" id="JBANDX010000185">
    <property type="protein sequence ID" value="MEL0611374.1"/>
    <property type="molecule type" value="Genomic_DNA"/>
</dbReference>
<dbReference type="Proteomes" id="UP001377160">
    <property type="component" value="Unassembled WGS sequence"/>
</dbReference>
<evidence type="ECO:0000313" key="2">
    <source>
        <dbReference type="Proteomes" id="UP001377160"/>
    </source>
</evidence>
<evidence type="ECO:0000313" key="1">
    <source>
        <dbReference type="EMBL" id="MEL0611374.1"/>
    </source>
</evidence>
<name>A0ABU9FYR3_9VIBR</name>
<proteinExistence type="predicted"/>
<comment type="caution">
    <text evidence="1">The sequence shown here is derived from an EMBL/GenBank/DDBJ whole genome shotgun (WGS) entry which is preliminary data.</text>
</comment>
<accession>A0ABU9FYR3</accession>
<gene>
    <name evidence="1" type="ORF">V8Z71_24130</name>
</gene>
<sequence length="47" mass="5389">MQGVETARLRLRMIAPQDASFIQRLYSSEDFLPYIGNKEITDTTKAL</sequence>
<organism evidence="1 2">
    <name type="scientific">Vibrio echinoideorum</name>
    <dbReference type="NCBI Taxonomy" id="2100116"/>
    <lineage>
        <taxon>Bacteria</taxon>
        <taxon>Pseudomonadati</taxon>
        <taxon>Pseudomonadota</taxon>
        <taxon>Gammaproteobacteria</taxon>
        <taxon>Vibrionales</taxon>
        <taxon>Vibrionaceae</taxon>
        <taxon>Vibrio</taxon>
    </lineage>
</organism>
<reference evidence="1 2" key="1">
    <citation type="submission" date="2024-02" db="EMBL/GenBank/DDBJ databases">
        <title>Bacteria isolated from the canopy kelp, Nereocystis luetkeana.</title>
        <authorList>
            <person name="Pfister C.A."/>
            <person name="Younker I.T."/>
            <person name="Light S.H."/>
        </authorList>
    </citation>
    <scope>NUCLEOTIDE SEQUENCE [LARGE SCALE GENOMIC DNA]</scope>
    <source>
        <strain evidence="1 2">TI.1.15</strain>
    </source>
</reference>
<protein>
    <submittedName>
        <fullName evidence="1">N-acetyltransferase</fullName>
    </submittedName>
</protein>
<feature type="non-terminal residue" evidence="1">
    <location>
        <position position="47"/>
    </location>
</feature>